<sequence length="268" mass="29793">MIKPTFTLILLLFALTAVQSASDGELVFKEICNWRTREIKAGTFDEAIKAMNVCREKVLSKDELATVDKCESVVPMTKADQVTKTCADFNGNKDKYSELVECEKKAVGNKIEKFMGCFLAFERDNEGSSAQKGQKFKSSLVIIMIKQTFTLILLIFVISLAQSASDSEQVFKGICDLRAKQIKEGTFDKIIKAASDCREKVLTKDELAAIAKCDSILPLNEADQVIETCGDFNGNKDKFDELIECKVKAVGSVGVKYFFCEFDNPFAD</sequence>
<accession>T1KCL7</accession>
<name>T1KCL7_TETUR</name>
<feature type="signal peptide" evidence="1">
    <location>
        <begin position="1"/>
        <end position="20"/>
    </location>
</feature>
<dbReference type="EnsemblMetazoa" id="tetur08g08070.1">
    <property type="protein sequence ID" value="tetur08g08070.1"/>
    <property type="gene ID" value="tetur08g08070"/>
</dbReference>
<feature type="chain" id="PRO_5007729146" evidence="1">
    <location>
        <begin position="21"/>
        <end position="268"/>
    </location>
</feature>
<keyword evidence="1" id="KW-0732">Signal</keyword>
<dbReference type="Proteomes" id="UP000015104">
    <property type="component" value="Unassembled WGS sequence"/>
</dbReference>
<organism evidence="2 3">
    <name type="scientific">Tetranychus urticae</name>
    <name type="common">Two-spotted spider mite</name>
    <dbReference type="NCBI Taxonomy" id="32264"/>
    <lineage>
        <taxon>Eukaryota</taxon>
        <taxon>Metazoa</taxon>
        <taxon>Ecdysozoa</taxon>
        <taxon>Arthropoda</taxon>
        <taxon>Chelicerata</taxon>
        <taxon>Arachnida</taxon>
        <taxon>Acari</taxon>
        <taxon>Acariformes</taxon>
        <taxon>Trombidiformes</taxon>
        <taxon>Prostigmata</taxon>
        <taxon>Eleutherengona</taxon>
        <taxon>Raphignathae</taxon>
        <taxon>Tetranychoidea</taxon>
        <taxon>Tetranychidae</taxon>
        <taxon>Tetranychus</taxon>
    </lineage>
</organism>
<dbReference type="HOGENOM" id="CLU_141844_0_0_1"/>
<keyword evidence="3" id="KW-1185">Reference proteome</keyword>
<protein>
    <submittedName>
        <fullName evidence="2">Uncharacterized protein</fullName>
    </submittedName>
</protein>
<proteinExistence type="predicted"/>
<evidence type="ECO:0000313" key="2">
    <source>
        <dbReference type="EnsemblMetazoa" id="tetur08g08070.1"/>
    </source>
</evidence>
<evidence type="ECO:0000313" key="3">
    <source>
        <dbReference type="Proteomes" id="UP000015104"/>
    </source>
</evidence>
<dbReference type="EMBL" id="CAEY01001965">
    <property type="status" value="NOT_ANNOTATED_CDS"/>
    <property type="molecule type" value="Genomic_DNA"/>
</dbReference>
<reference evidence="2" key="2">
    <citation type="submission" date="2015-06" db="UniProtKB">
        <authorList>
            <consortium name="EnsemblMetazoa"/>
        </authorList>
    </citation>
    <scope>IDENTIFICATION</scope>
</reference>
<reference evidence="3" key="1">
    <citation type="submission" date="2011-08" db="EMBL/GenBank/DDBJ databases">
        <authorList>
            <person name="Rombauts S."/>
        </authorList>
    </citation>
    <scope>NUCLEOTIDE SEQUENCE</scope>
    <source>
        <strain evidence="3">London</strain>
    </source>
</reference>
<dbReference type="AlphaFoldDB" id="T1KCL7"/>
<evidence type="ECO:0000256" key="1">
    <source>
        <dbReference type="SAM" id="SignalP"/>
    </source>
</evidence>